<dbReference type="AlphaFoldDB" id="A0A6A6XQB5"/>
<organism evidence="2 3">
    <name type="scientific">Melanomma pulvis-pyrius CBS 109.77</name>
    <dbReference type="NCBI Taxonomy" id="1314802"/>
    <lineage>
        <taxon>Eukaryota</taxon>
        <taxon>Fungi</taxon>
        <taxon>Dikarya</taxon>
        <taxon>Ascomycota</taxon>
        <taxon>Pezizomycotina</taxon>
        <taxon>Dothideomycetes</taxon>
        <taxon>Pleosporomycetidae</taxon>
        <taxon>Pleosporales</taxon>
        <taxon>Melanommataceae</taxon>
        <taxon>Melanomma</taxon>
    </lineage>
</organism>
<keyword evidence="3" id="KW-1185">Reference proteome</keyword>
<sequence length="107" mass="12107">MVIVGTIAPPRCPMKLWLLLLCHPRPTSTMRAFLLPRSALIQDLISVPSPPVMTTSHYNHLERARGCNQTKLCRFNLLRRTARMNKYPAAPFEPQSPAKHSLHLVPS</sequence>
<evidence type="ECO:0000313" key="2">
    <source>
        <dbReference type="EMBL" id="KAF2798756.1"/>
    </source>
</evidence>
<dbReference type="EMBL" id="MU001777">
    <property type="protein sequence ID" value="KAF2798756.1"/>
    <property type="molecule type" value="Genomic_DNA"/>
</dbReference>
<reference evidence="2" key="1">
    <citation type="journal article" date="2020" name="Stud. Mycol.">
        <title>101 Dothideomycetes genomes: a test case for predicting lifestyles and emergence of pathogens.</title>
        <authorList>
            <person name="Haridas S."/>
            <person name="Albert R."/>
            <person name="Binder M."/>
            <person name="Bloem J."/>
            <person name="Labutti K."/>
            <person name="Salamov A."/>
            <person name="Andreopoulos B."/>
            <person name="Baker S."/>
            <person name="Barry K."/>
            <person name="Bills G."/>
            <person name="Bluhm B."/>
            <person name="Cannon C."/>
            <person name="Castanera R."/>
            <person name="Culley D."/>
            <person name="Daum C."/>
            <person name="Ezra D."/>
            <person name="Gonzalez J."/>
            <person name="Henrissat B."/>
            <person name="Kuo A."/>
            <person name="Liang C."/>
            <person name="Lipzen A."/>
            <person name="Lutzoni F."/>
            <person name="Magnuson J."/>
            <person name="Mondo S."/>
            <person name="Nolan M."/>
            <person name="Ohm R."/>
            <person name="Pangilinan J."/>
            <person name="Park H.-J."/>
            <person name="Ramirez L."/>
            <person name="Alfaro M."/>
            <person name="Sun H."/>
            <person name="Tritt A."/>
            <person name="Yoshinaga Y."/>
            <person name="Zwiers L.-H."/>
            <person name="Turgeon B."/>
            <person name="Goodwin S."/>
            <person name="Spatafora J."/>
            <person name="Crous P."/>
            <person name="Grigoriev I."/>
        </authorList>
    </citation>
    <scope>NUCLEOTIDE SEQUENCE</scope>
    <source>
        <strain evidence="2">CBS 109.77</strain>
    </source>
</reference>
<name>A0A6A6XQB5_9PLEO</name>
<gene>
    <name evidence="2" type="ORF">K505DRAFT_321650</name>
</gene>
<dbReference type="Proteomes" id="UP000799757">
    <property type="component" value="Unassembled WGS sequence"/>
</dbReference>
<proteinExistence type="predicted"/>
<feature type="region of interest" description="Disordered" evidence="1">
    <location>
        <begin position="88"/>
        <end position="107"/>
    </location>
</feature>
<evidence type="ECO:0000313" key="3">
    <source>
        <dbReference type="Proteomes" id="UP000799757"/>
    </source>
</evidence>
<protein>
    <submittedName>
        <fullName evidence="2">Uncharacterized protein</fullName>
    </submittedName>
</protein>
<evidence type="ECO:0000256" key="1">
    <source>
        <dbReference type="SAM" id="MobiDB-lite"/>
    </source>
</evidence>
<accession>A0A6A6XQB5</accession>